<keyword evidence="19" id="KW-1185">Reference proteome</keyword>
<proteinExistence type="inferred from homology"/>
<dbReference type="EMBL" id="KL596652">
    <property type="protein sequence ID" value="KER30996.1"/>
    <property type="molecule type" value="Genomic_DNA"/>
</dbReference>
<dbReference type="GeneID" id="20316862"/>
<dbReference type="OrthoDB" id="406152at2759"/>
<dbReference type="SUPFAM" id="SSF53335">
    <property type="entry name" value="S-adenosyl-L-methionine-dependent methyltransferases"/>
    <property type="match status" value="1"/>
</dbReference>
<keyword evidence="6" id="KW-0539">Nucleus</keyword>
<reference evidence="18 19" key="1">
    <citation type="submission" date="2013-11" db="EMBL/GenBank/DDBJ databases">
        <title>Opisthorchis viverrini - life in the bile duct.</title>
        <authorList>
            <person name="Young N.D."/>
            <person name="Nagarajan N."/>
            <person name="Lin S.J."/>
            <person name="Korhonen P.K."/>
            <person name="Jex A.R."/>
            <person name="Hall R.S."/>
            <person name="Safavi-Hemami H."/>
            <person name="Kaewkong W."/>
            <person name="Bertrand D."/>
            <person name="Gao S."/>
            <person name="Seet Q."/>
            <person name="Wongkham S."/>
            <person name="Teh B.T."/>
            <person name="Wongkham C."/>
            <person name="Intapan P.M."/>
            <person name="Maleewong W."/>
            <person name="Yang X."/>
            <person name="Hu M."/>
            <person name="Wang Z."/>
            <person name="Hofmann A."/>
            <person name="Sternberg P.W."/>
            <person name="Tan P."/>
            <person name="Wang J."/>
            <person name="Gasser R.B."/>
        </authorList>
    </citation>
    <scope>NUCLEOTIDE SEQUENCE [LARGE SCALE GENOMIC DNA]</scope>
</reference>
<dbReference type="InterPro" id="IPR052190">
    <property type="entry name" value="Euk-Arch_PrmC-MTase"/>
</dbReference>
<evidence type="ECO:0000256" key="4">
    <source>
        <dbReference type="ARBA" id="ARBA00022679"/>
    </source>
</evidence>
<dbReference type="InterPro" id="IPR002052">
    <property type="entry name" value="DNA_methylase_N6_adenine_CS"/>
</dbReference>
<evidence type="ECO:0000313" key="18">
    <source>
        <dbReference type="EMBL" id="KER30996.1"/>
    </source>
</evidence>
<evidence type="ECO:0000256" key="6">
    <source>
        <dbReference type="ARBA" id="ARBA00023242"/>
    </source>
</evidence>
<feature type="compositionally biased region" description="Low complexity" evidence="17">
    <location>
        <begin position="106"/>
        <end position="115"/>
    </location>
</feature>
<evidence type="ECO:0000256" key="15">
    <source>
        <dbReference type="ARBA" id="ARBA00093624"/>
    </source>
</evidence>
<dbReference type="Gene3D" id="3.40.50.150">
    <property type="entry name" value="Vaccinia Virus protein VP39"/>
    <property type="match status" value="1"/>
</dbReference>
<dbReference type="Proteomes" id="UP000054324">
    <property type="component" value="Unassembled WGS sequence"/>
</dbReference>
<dbReference type="PANTHER" id="PTHR45875:SF1">
    <property type="entry name" value="METHYLTRANSFERASE N6AMT1"/>
    <property type="match status" value="1"/>
</dbReference>
<comment type="function">
    <text evidence="9">Methyltransferase that can methylate proteins and, to a lower extent, arsenic. Catalytic subunit of a heterodimer with TRMT112, which monomethylates 'Lys-12' of histone H4 (H4K12me1), a modification present at the promoters of numerous genes encoding cell cycle regulators. Catalytic subunit of a heterodimer with TRMT112, which catalyzes N5-methylation of Glu residue of proteins with a Gly-Gln-Xaa-Xaa-Xaa-Arg motif. Methylates ETF1 on 'Gln-185'; ETF1 needs to be complexed to ERF3 in its GTP-bound form to be efficiently methylated. May also play a role in the modulation of arsenic-induced toxicity by mediating the conversion of monomethylarsonous acid (3+) into the less toxic dimethylarsonic acid. It however only plays a limited role in arsenic metabolism compared with AS3MT.</text>
</comment>
<dbReference type="KEGG" id="ovi:T265_02674"/>
<comment type="subcellular location">
    <subcellularLocation>
        <location evidence="1">Nucleus</location>
    </subcellularLocation>
</comment>
<gene>
    <name evidence="18" type="ORF">T265_02674</name>
</gene>
<keyword evidence="5" id="KW-0949">S-adenosyl-L-methionine</keyword>
<comment type="catalytic activity">
    <reaction evidence="7">
        <text>L-lysyl-[histone] + S-adenosyl-L-methionine = N(6)-methyl-L-lysyl-[histone] + S-adenosyl-L-homocysteine + H(+)</text>
        <dbReference type="Rhea" id="RHEA:10024"/>
        <dbReference type="Rhea" id="RHEA-COMP:9845"/>
        <dbReference type="Rhea" id="RHEA-COMP:9846"/>
        <dbReference type="ChEBI" id="CHEBI:15378"/>
        <dbReference type="ChEBI" id="CHEBI:29969"/>
        <dbReference type="ChEBI" id="CHEBI:57856"/>
        <dbReference type="ChEBI" id="CHEBI:59789"/>
        <dbReference type="ChEBI" id="CHEBI:61929"/>
    </reaction>
    <physiologicalReaction direction="left-to-right" evidence="7">
        <dbReference type="Rhea" id="RHEA:10025"/>
    </physiologicalReaction>
</comment>
<dbReference type="AlphaFoldDB" id="A0A074ZV18"/>
<evidence type="ECO:0000256" key="17">
    <source>
        <dbReference type="SAM" id="MobiDB-lite"/>
    </source>
</evidence>
<keyword evidence="4" id="KW-0808">Transferase</keyword>
<evidence type="ECO:0000256" key="13">
    <source>
        <dbReference type="ARBA" id="ARBA00080992"/>
    </source>
</evidence>
<evidence type="ECO:0000256" key="12">
    <source>
        <dbReference type="ARBA" id="ARBA00076540"/>
    </source>
</evidence>
<evidence type="ECO:0000256" key="16">
    <source>
        <dbReference type="ARBA" id="ARBA00093667"/>
    </source>
</evidence>
<dbReference type="GO" id="GO:0003676">
    <property type="term" value="F:nucleic acid binding"/>
    <property type="evidence" value="ECO:0007669"/>
    <property type="project" value="InterPro"/>
</dbReference>
<evidence type="ECO:0000256" key="7">
    <source>
        <dbReference type="ARBA" id="ARBA00048619"/>
    </source>
</evidence>
<evidence type="ECO:0000256" key="8">
    <source>
        <dbReference type="ARBA" id="ARBA00050903"/>
    </source>
</evidence>
<evidence type="ECO:0000256" key="5">
    <source>
        <dbReference type="ARBA" id="ARBA00022691"/>
    </source>
</evidence>
<dbReference type="GO" id="GO:0032259">
    <property type="term" value="P:methylation"/>
    <property type="evidence" value="ECO:0007669"/>
    <property type="project" value="UniProtKB-KW"/>
</dbReference>
<accession>A0A074ZV18</accession>
<evidence type="ECO:0000313" key="19">
    <source>
        <dbReference type="Proteomes" id="UP000054324"/>
    </source>
</evidence>
<evidence type="ECO:0000256" key="3">
    <source>
        <dbReference type="ARBA" id="ARBA00022603"/>
    </source>
</evidence>
<protein>
    <recommendedName>
        <fullName evidence="15">Methyltransferase HEMK2</fullName>
    </recommendedName>
    <alternativeName>
        <fullName evidence="14">HemK methyltransferase family member 2</fullName>
    </alternativeName>
    <alternativeName>
        <fullName evidence="12">Lysine N-methyltransferase 9</fullName>
    </alternativeName>
    <alternativeName>
        <fullName evidence="11">Methylarsonite methyltransferase N6AMT1</fullName>
    </alternativeName>
    <alternativeName>
        <fullName evidence="16">Methyltransferase N6AMT1</fullName>
    </alternativeName>
    <alternativeName>
        <fullName evidence="13">Protein N(5)-glutamine methyltransferase</fullName>
    </alternativeName>
</protein>
<dbReference type="PANTHER" id="PTHR45875">
    <property type="entry name" value="METHYLTRANSFERASE N6AMT1"/>
    <property type="match status" value="1"/>
</dbReference>
<comment type="subunit">
    <text evidence="10">Heterodimer; heterodimerization with TRMT112 is required for S-adenosyl-L-methionine-binding.</text>
</comment>
<dbReference type="GO" id="GO:0035657">
    <property type="term" value="C:eRF1 methyltransferase complex"/>
    <property type="evidence" value="ECO:0007669"/>
    <property type="project" value="TreeGrafter"/>
</dbReference>
<dbReference type="GO" id="GO:0005634">
    <property type="term" value="C:nucleus"/>
    <property type="evidence" value="ECO:0007669"/>
    <property type="project" value="UniProtKB-SubCell"/>
</dbReference>
<evidence type="ECO:0000256" key="1">
    <source>
        <dbReference type="ARBA" id="ARBA00004123"/>
    </source>
</evidence>
<dbReference type="CTD" id="20316862"/>
<sequence>MANYRRSLVRSVQPVAVLRSCTLSAPLRWLYVAKPCLVSSANAPAIRNAPANQPRSVQQRTIAVAEAIAIRHRDPILCRQKRFVRVLYLPWSNSPPPTHASCAEHTTTTPPELTSSTMQTPLTDVLLCSEFKDVYPPSEDSFLFLDALEADINFLKSVQPCVSLEVGSGSGIISTFLCNANLGVCFHICTDVCPTVCRFDRLGACIATKRVLETNLVPAILPVDSVQCSLTTPLTDRLASSVDIVLFNPPYVPTSAEEHKASVSTIASTWSGGLKGRQVIDAFLVQAVKLLSPRGCIYLLLSDDNCPSEVHRLVHTLSYGRLQPSVILRRRAQNESLGIYRYSAACLTG</sequence>
<dbReference type="GO" id="GO:0036009">
    <property type="term" value="F:protein-glutamine N-methyltransferase activity"/>
    <property type="evidence" value="ECO:0007669"/>
    <property type="project" value="UniProtKB-ARBA"/>
</dbReference>
<evidence type="ECO:0000256" key="11">
    <source>
        <dbReference type="ARBA" id="ARBA00075330"/>
    </source>
</evidence>
<evidence type="ECO:0000256" key="2">
    <source>
        <dbReference type="ARBA" id="ARBA00006149"/>
    </source>
</evidence>
<dbReference type="PROSITE" id="PS00092">
    <property type="entry name" value="N6_MTASE"/>
    <property type="match status" value="1"/>
</dbReference>
<comment type="similarity">
    <text evidence="2">Belongs to the eukaryotic/archaeal PrmC-related family.</text>
</comment>
<dbReference type="InterPro" id="IPR029063">
    <property type="entry name" value="SAM-dependent_MTases_sf"/>
</dbReference>
<evidence type="ECO:0000256" key="9">
    <source>
        <dbReference type="ARBA" id="ARBA00053180"/>
    </source>
</evidence>
<organism evidence="18 19">
    <name type="scientific">Opisthorchis viverrini</name>
    <name type="common">Southeast Asian liver fluke</name>
    <dbReference type="NCBI Taxonomy" id="6198"/>
    <lineage>
        <taxon>Eukaryota</taxon>
        <taxon>Metazoa</taxon>
        <taxon>Spiralia</taxon>
        <taxon>Lophotrochozoa</taxon>
        <taxon>Platyhelminthes</taxon>
        <taxon>Trematoda</taxon>
        <taxon>Digenea</taxon>
        <taxon>Opisthorchiida</taxon>
        <taxon>Opisthorchiata</taxon>
        <taxon>Opisthorchiidae</taxon>
        <taxon>Opisthorchis</taxon>
    </lineage>
</organism>
<feature type="region of interest" description="Disordered" evidence="17">
    <location>
        <begin position="96"/>
        <end position="115"/>
    </location>
</feature>
<evidence type="ECO:0000256" key="14">
    <source>
        <dbReference type="ARBA" id="ARBA00083337"/>
    </source>
</evidence>
<keyword evidence="3" id="KW-0489">Methyltransferase</keyword>
<evidence type="ECO:0000256" key="10">
    <source>
        <dbReference type="ARBA" id="ARBA00062344"/>
    </source>
</evidence>
<dbReference type="STRING" id="6198.A0A074ZV18"/>
<dbReference type="RefSeq" id="XP_009165240.1">
    <property type="nucleotide sequence ID" value="XM_009166976.1"/>
</dbReference>
<dbReference type="FunFam" id="3.40.50.150:FF:000077">
    <property type="entry name" value="HemK methyltransferase family member 2"/>
    <property type="match status" value="1"/>
</dbReference>
<name>A0A074ZV18_OPIVI</name>
<comment type="catalytic activity">
    <reaction evidence="8">
        <text>methylarsonous acid + S-adenosyl-L-methionine = dimethylarsinate + S-adenosyl-L-homocysteine + 2 H(+)</text>
        <dbReference type="Rhea" id="RHEA:11684"/>
        <dbReference type="ChEBI" id="CHEBI:15378"/>
        <dbReference type="ChEBI" id="CHEBI:16223"/>
        <dbReference type="ChEBI" id="CHEBI:17826"/>
        <dbReference type="ChEBI" id="CHEBI:57856"/>
        <dbReference type="ChEBI" id="CHEBI:59789"/>
    </reaction>
</comment>